<reference evidence="4 5" key="1">
    <citation type="submission" date="2016-10" db="EMBL/GenBank/DDBJ databases">
        <authorList>
            <person name="de Groot N.N."/>
        </authorList>
    </citation>
    <scope>NUCLEOTIDE SEQUENCE [LARGE SCALE GENOMIC DNA]</scope>
    <source>
        <strain evidence="4 5">DSM 19938</strain>
    </source>
</reference>
<gene>
    <name evidence="4" type="ORF">SAMN04487995_4635</name>
</gene>
<evidence type="ECO:0000313" key="4">
    <source>
        <dbReference type="EMBL" id="SEJ42406.1"/>
    </source>
</evidence>
<dbReference type="Proteomes" id="UP000199532">
    <property type="component" value="Unassembled WGS sequence"/>
</dbReference>
<dbReference type="InterPro" id="IPR013538">
    <property type="entry name" value="ASHA1/2-like_C"/>
</dbReference>
<dbReference type="Pfam" id="PF08327">
    <property type="entry name" value="AHSA1"/>
    <property type="match status" value="1"/>
</dbReference>
<dbReference type="SUPFAM" id="SSF55961">
    <property type="entry name" value="Bet v1-like"/>
    <property type="match status" value="1"/>
</dbReference>
<dbReference type="InterPro" id="IPR023393">
    <property type="entry name" value="START-like_dom_sf"/>
</dbReference>
<dbReference type="OrthoDB" id="9786557at2"/>
<accession>A0A1H6YPW6</accession>
<protein>
    <submittedName>
        <fullName evidence="4">Uncharacterized conserved protein YndB, AHSA1/START domain</fullName>
    </submittedName>
</protein>
<feature type="domain" description="Activator of Hsp90 ATPase homologue 1/2-like C-terminal" evidence="3">
    <location>
        <begin position="18"/>
        <end position="145"/>
    </location>
</feature>
<evidence type="ECO:0000256" key="1">
    <source>
        <dbReference type="ARBA" id="ARBA00006817"/>
    </source>
</evidence>
<name>A0A1H6YPW6_9BACT</name>
<dbReference type="AlphaFoldDB" id="A0A1H6YPW6"/>
<dbReference type="STRING" id="408657.SAMN04487995_4635"/>
<dbReference type="EMBL" id="FNXY01000007">
    <property type="protein sequence ID" value="SEJ42406.1"/>
    <property type="molecule type" value="Genomic_DNA"/>
</dbReference>
<evidence type="ECO:0000313" key="5">
    <source>
        <dbReference type="Proteomes" id="UP000199532"/>
    </source>
</evidence>
<sequence length="180" mass="20360">MTEQQNANIIELSEEFSAPVETLYQAWTETDHLKKWWSPMGESLEKVTNELNDGGVVSYDFQSGDFKVTGNYEEVKPNEKLVYSWNWEYKNDLPQELYKLTIRFEGTENGSILHVKQEELQNDDVVKSHKDAWRTALDSLKSHLENSGEVAGHNLKSDAGMSDRSGGYNEAPEQAKVGGG</sequence>
<dbReference type="CDD" id="cd07814">
    <property type="entry name" value="SRPBCC_CalC_Aha1-like"/>
    <property type="match status" value="1"/>
</dbReference>
<organism evidence="4 5">
    <name type="scientific">Dyadobacter koreensis</name>
    <dbReference type="NCBI Taxonomy" id="408657"/>
    <lineage>
        <taxon>Bacteria</taxon>
        <taxon>Pseudomonadati</taxon>
        <taxon>Bacteroidota</taxon>
        <taxon>Cytophagia</taxon>
        <taxon>Cytophagales</taxon>
        <taxon>Spirosomataceae</taxon>
        <taxon>Dyadobacter</taxon>
    </lineage>
</organism>
<dbReference type="Gene3D" id="3.30.530.20">
    <property type="match status" value="1"/>
</dbReference>
<feature type="region of interest" description="Disordered" evidence="2">
    <location>
        <begin position="148"/>
        <end position="180"/>
    </location>
</feature>
<comment type="similarity">
    <text evidence="1">Belongs to the AHA1 family.</text>
</comment>
<proteinExistence type="inferred from homology"/>
<evidence type="ECO:0000256" key="2">
    <source>
        <dbReference type="SAM" id="MobiDB-lite"/>
    </source>
</evidence>
<keyword evidence="5" id="KW-1185">Reference proteome</keyword>
<dbReference type="RefSeq" id="WP_090338637.1">
    <property type="nucleotide sequence ID" value="NZ_FNXY01000007.1"/>
</dbReference>
<evidence type="ECO:0000259" key="3">
    <source>
        <dbReference type="Pfam" id="PF08327"/>
    </source>
</evidence>